<evidence type="ECO:0000256" key="2">
    <source>
        <dbReference type="ARBA" id="ARBA00022448"/>
    </source>
</evidence>
<dbReference type="PANTHER" id="PTHR11003:SF291">
    <property type="entry name" value="IP11374P"/>
    <property type="match status" value="1"/>
</dbReference>
<evidence type="ECO:0000259" key="8">
    <source>
        <dbReference type="Pfam" id="PF07885"/>
    </source>
</evidence>
<evidence type="ECO:0000256" key="7">
    <source>
        <dbReference type="ARBA" id="ARBA00023303"/>
    </source>
</evidence>
<keyword evidence="4" id="KW-1133">Transmembrane helix</keyword>
<dbReference type="InterPro" id="IPR013099">
    <property type="entry name" value="K_chnl_dom"/>
</dbReference>
<evidence type="ECO:0000256" key="6">
    <source>
        <dbReference type="ARBA" id="ARBA00023136"/>
    </source>
</evidence>
<name>A0A7R8ZQF9_9CRUS</name>
<dbReference type="GO" id="GO:0005886">
    <property type="term" value="C:plasma membrane"/>
    <property type="evidence" value="ECO:0007669"/>
    <property type="project" value="TreeGrafter"/>
</dbReference>
<evidence type="ECO:0000256" key="1">
    <source>
        <dbReference type="ARBA" id="ARBA00004141"/>
    </source>
</evidence>
<dbReference type="GO" id="GO:0030322">
    <property type="term" value="P:stabilization of membrane potential"/>
    <property type="evidence" value="ECO:0007669"/>
    <property type="project" value="TreeGrafter"/>
</dbReference>
<comment type="subcellular location">
    <subcellularLocation>
        <location evidence="1">Membrane</location>
        <topology evidence="1">Multi-pass membrane protein</topology>
    </subcellularLocation>
</comment>
<evidence type="ECO:0000256" key="3">
    <source>
        <dbReference type="ARBA" id="ARBA00022692"/>
    </source>
</evidence>
<dbReference type="GO" id="GO:0022841">
    <property type="term" value="F:potassium ion leak channel activity"/>
    <property type="evidence" value="ECO:0007669"/>
    <property type="project" value="TreeGrafter"/>
</dbReference>
<keyword evidence="7" id="KW-0407">Ion channel</keyword>
<dbReference type="AlphaFoldDB" id="A0A7R8ZQF9"/>
<evidence type="ECO:0000256" key="5">
    <source>
        <dbReference type="ARBA" id="ARBA00023065"/>
    </source>
</evidence>
<keyword evidence="2" id="KW-0813">Transport</keyword>
<dbReference type="PANTHER" id="PTHR11003">
    <property type="entry name" value="POTASSIUM CHANNEL, SUBFAMILY K"/>
    <property type="match status" value="1"/>
</dbReference>
<proteinExistence type="predicted"/>
<dbReference type="EMBL" id="OB665920">
    <property type="protein sequence ID" value="CAD7233262.1"/>
    <property type="molecule type" value="Genomic_DNA"/>
</dbReference>
<keyword evidence="3" id="KW-0812">Transmembrane</keyword>
<dbReference type="Gene3D" id="1.10.287.70">
    <property type="match status" value="1"/>
</dbReference>
<keyword evidence="5" id="KW-0406">Ion transport</keyword>
<sequence length="339" mass="38038">MPSFFREGRKECTELFAIPRECFVIGNVQQRYLEGEWDIAYFVIGNVQQRYLEGEWDIAYFVIGNVQQRYLEGEWDIAYFVIGNAKKSLKFRQTRVTEGNLVSVATVLSVVMITGGAAVFSKYEGWEYFDSTYYCFITLSTIGFGDYVALQHSDALGSKPEYVAFSLFFILFGLTVVAATVNLLVLRFVTLNTQDERKDELAAIQSAQGAVRLEGDIITTNGEVLNERRHRERSSLSEIASVCSCTYSCFDQRGGLHKAPGPRRDGLCSLCLPLRDRRARRRAKIARHAQQGGGGMALKTFRMTPAQRGSFGGSSRENDFSEDEMADSFEAPSEPRASV</sequence>
<dbReference type="InterPro" id="IPR003280">
    <property type="entry name" value="2pore_dom_K_chnl"/>
</dbReference>
<evidence type="ECO:0000313" key="9">
    <source>
        <dbReference type="EMBL" id="CAD7233262.1"/>
    </source>
</evidence>
<protein>
    <recommendedName>
        <fullName evidence="8">Potassium channel domain-containing protein</fullName>
    </recommendedName>
</protein>
<gene>
    <name evidence="9" type="ORF">CTOB1V02_LOCUS11085</name>
</gene>
<organism evidence="9">
    <name type="scientific">Cyprideis torosa</name>
    <dbReference type="NCBI Taxonomy" id="163714"/>
    <lineage>
        <taxon>Eukaryota</taxon>
        <taxon>Metazoa</taxon>
        <taxon>Ecdysozoa</taxon>
        <taxon>Arthropoda</taxon>
        <taxon>Crustacea</taxon>
        <taxon>Oligostraca</taxon>
        <taxon>Ostracoda</taxon>
        <taxon>Podocopa</taxon>
        <taxon>Podocopida</taxon>
        <taxon>Cytherocopina</taxon>
        <taxon>Cytheroidea</taxon>
        <taxon>Cytherideidae</taxon>
        <taxon>Cyprideis</taxon>
    </lineage>
</organism>
<dbReference type="SUPFAM" id="SSF81324">
    <property type="entry name" value="Voltage-gated potassium channels"/>
    <property type="match status" value="1"/>
</dbReference>
<reference evidence="9" key="1">
    <citation type="submission" date="2020-11" db="EMBL/GenBank/DDBJ databases">
        <authorList>
            <person name="Tran Van P."/>
        </authorList>
    </citation>
    <scope>NUCLEOTIDE SEQUENCE</scope>
</reference>
<evidence type="ECO:0000256" key="4">
    <source>
        <dbReference type="ARBA" id="ARBA00022989"/>
    </source>
</evidence>
<dbReference type="Pfam" id="PF07885">
    <property type="entry name" value="Ion_trans_2"/>
    <property type="match status" value="1"/>
</dbReference>
<feature type="domain" description="Potassium channel" evidence="8">
    <location>
        <begin position="110"/>
        <end position="185"/>
    </location>
</feature>
<dbReference type="OrthoDB" id="297496at2759"/>
<keyword evidence="6" id="KW-0472">Membrane</keyword>
<dbReference type="GO" id="GO:0015271">
    <property type="term" value="F:outward rectifier potassium channel activity"/>
    <property type="evidence" value="ECO:0007669"/>
    <property type="project" value="TreeGrafter"/>
</dbReference>
<accession>A0A7R8ZQF9</accession>